<feature type="compositionally biased region" description="Basic and acidic residues" evidence="2">
    <location>
        <begin position="257"/>
        <end position="270"/>
    </location>
</feature>
<feature type="region of interest" description="Disordered" evidence="2">
    <location>
        <begin position="174"/>
        <end position="330"/>
    </location>
</feature>
<evidence type="ECO:0000256" key="1">
    <source>
        <dbReference type="RuleBase" id="RU000487"/>
    </source>
</evidence>
<gene>
    <name evidence="3" type="ORF">PAPYR_6101</name>
</gene>
<evidence type="ECO:0000256" key="2">
    <source>
        <dbReference type="SAM" id="MobiDB-lite"/>
    </source>
</evidence>
<protein>
    <submittedName>
        <fullName evidence="3">Actin-related protein 4 - ARP4</fullName>
    </submittedName>
</protein>
<dbReference type="InterPro" id="IPR043129">
    <property type="entry name" value="ATPase_NBD"/>
</dbReference>
<feature type="compositionally biased region" description="Pro residues" evidence="2">
    <location>
        <begin position="193"/>
        <end position="229"/>
    </location>
</feature>
<organism evidence="3 4">
    <name type="scientific">Paratrimastix pyriformis</name>
    <dbReference type="NCBI Taxonomy" id="342808"/>
    <lineage>
        <taxon>Eukaryota</taxon>
        <taxon>Metamonada</taxon>
        <taxon>Preaxostyla</taxon>
        <taxon>Paratrimastigidae</taxon>
        <taxon>Paratrimastix</taxon>
    </lineage>
</organism>
<comment type="caution">
    <text evidence="3">The sequence shown here is derived from an EMBL/GenBank/DDBJ whole genome shotgun (WGS) entry which is preliminary data.</text>
</comment>
<sequence length="575" mass="61526">MTTCDCAFACQLHLFGGHGGAAMARSTEKLPETDIPPFGVGSDNLRAGYAGDIRPILSLPSAAGYLEGGFFAPTILPIPSDADTPTLPAPPRKYAIGEAALKSRRENMEIRSCMQQGAVSDWNLYEALLDHTLGPALHAADHPLFLTEPVFHTRQHHEKMAEIGFERMGAPALSIGKNPALPGYALTRGHPSPNHPSPSYPQPQPPQSSHPTPNHPCPNHPCPNHPCPSPSHSVAASRVPPHSCLRSSPGVLAPRTHCSDPAKRGGREPPDSDAAPLPDPRTSSPHHLQPAPPPARTTSSPHARVPSTVVPRGYSSESETSSNHHHPIITNHPVLQPACAFQRRPDGERGVRIEPLDVSHLHPSFLHYHAMDLIRDMKQTLCLVQTGGETPGPASYPLPDGRVVTMALERAAIPQCLFNTALIPRELELIAPGATFLPATSGLPLPPCPPLDAGAAGVVPALTESLPLAALPDLVITAMGKVDPDVRREVCAATVLAGGCTLFDGFQEMMIKELNEKTPASMKTKVFTPSTKYERLIQVWLGGAVVASLSSFQQNWISKAEYQESGANIVERKTM</sequence>
<dbReference type="Pfam" id="PF00022">
    <property type="entry name" value="Actin"/>
    <property type="match status" value="2"/>
</dbReference>
<accession>A0ABQ8UG80</accession>
<dbReference type="Proteomes" id="UP001141327">
    <property type="component" value="Unassembled WGS sequence"/>
</dbReference>
<keyword evidence="4" id="KW-1185">Reference proteome</keyword>
<dbReference type="PANTHER" id="PTHR11937">
    <property type="entry name" value="ACTIN"/>
    <property type="match status" value="1"/>
</dbReference>
<dbReference type="EMBL" id="JAPMOS010000032">
    <property type="protein sequence ID" value="KAJ4458275.1"/>
    <property type="molecule type" value="Genomic_DNA"/>
</dbReference>
<dbReference type="SMART" id="SM00268">
    <property type="entry name" value="ACTIN"/>
    <property type="match status" value="1"/>
</dbReference>
<name>A0ABQ8UG80_9EUKA</name>
<proteinExistence type="inferred from homology"/>
<dbReference type="SUPFAM" id="SSF53067">
    <property type="entry name" value="Actin-like ATPase domain"/>
    <property type="match status" value="2"/>
</dbReference>
<reference evidence="3" key="1">
    <citation type="journal article" date="2022" name="bioRxiv">
        <title>Genomics of Preaxostyla Flagellates Illuminates Evolutionary Transitions and the Path Towards Mitochondrial Loss.</title>
        <authorList>
            <person name="Novak L.V.F."/>
            <person name="Treitli S.C."/>
            <person name="Pyrih J."/>
            <person name="Halakuc P."/>
            <person name="Pipaliya S.V."/>
            <person name="Vacek V."/>
            <person name="Brzon O."/>
            <person name="Soukal P."/>
            <person name="Eme L."/>
            <person name="Dacks J.B."/>
            <person name="Karnkowska A."/>
            <person name="Elias M."/>
            <person name="Hampl V."/>
        </authorList>
    </citation>
    <scope>NUCLEOTIDE SEQUENCE</scope>
    <source>
        <strain evidence="3">RCP-MX</strain>
    </source>
</reference>
<evidence type="ECO:0000313" key="3">
    <source>
        <dbReference type="EMBL" id="KAJ4458275.1"/>
    </source>
</evidence>
<evidence type="ECO:0000313" key="4">
    <source>
        <dbReference type="Proteomes" id="UP001141327"/>
    </source>
</evidence>
<dbReference type="Gene3D" id="3.90.640.10">
    <property type="entry name" value="Actin, Chain A, domain 4"/>
    <property type="match status" value="1"/>
</dbReference>
<dbReference type="InterPro" id="IPR004000">
    <property type="entry name" value="Actin"/>
</dbReference>
<comment type="similarity">
    <text evidence="1">Belongs to the actin family.</text>
</comment>
<dbReference type="Gene3D" id="3.30.420.40">
    <property type="match status" value="3"/>
</dbReference>